<sequence length="657" mass="73382">MRLTTGHIQALATIYSDAFDVVLKLMSADATNGVVLEKDSIKYSVLLEDKVGGDVAALESRVASDLEHETFGQWKDEVLRLWHEKKRRQAAHSERLVQDKADHLFHFEEHAKVYKQKLLNLLALKGANFNEVFAAVLEQAGRDHPPPANSVHRDIDRVFNESNIFTKDQLVALRDRKPESTTWLTRAMDKVAWPNTSSKEEVREAVRDFVRAELADVRRYREDIVLQIMVKTKQQKMVKETLSRSLMNVAVATLYDEITTGLVNIQTRWDDANSVVAKLEACKPSMCRFAKSVREGRKAADLLTATLDQWIQDDLHKAIVEEVVAQVALRLKNQRWVHNAEAMQGVLDKALLVHVQTGATDQVLRALQLPEEHTTMVVRRLTLATVQECYGDTTDFVFDCVRDSVIAAAAAAANADSRRSECFLLKLRLELQARLKRSGTSALVEGLPKTTHGLLACDEQGPDIFKVGHAQSVLTKVLRSLDTHKIALDESSVITSSIANDVVDLIRDEAYGAASGIVPRCGKPCPFCSCPCTKALGHASTTGDGPHDTFHQPAGLVGCHDKVSRRLTCGSCATLVADDAYMICPDGASRPFRSFCEVYPAWALPTVTQPLPLREYIFAKYQTELSQHYYLLKCEIIPSSYLHDIDDLERQIDRLIT</sequence>
<comment type="caution">
    <text evidence="1">The sequence shown here is derived from an EMBL/GenBank/DDBJ whole genome shotgun (WGS) entry which is preliminary data.</text>
</comment>
<name>A0A1V9YER9_ACHHY</name>
<dbReference type="EMBL" id="JNBR01001922">
    <property type="protein sequence ID" value="OQR84201.1"/>
    <property type="molecule type" value="Genomic_DNA"/>
</dbReference>
<evidence type="ECO:0000313" key="1">
    <source>
        <dbReference type="EMBL" id="OQR84201.1"/>
    </source>
</evidence>
<dbReference type="Proteomes" id="UP000243579">
    <property type="component" value="Unassembled WGS sequence"/>
</dbReference>
<dbReference type="InterPro" id="IPR052986">
    <property type="entry name" value="VLIG_GTPase"/>
</dbReference>
<gene>
    <name evidence="1" type="ORF">ACHHYP_13735</name>
</gene>
<accession>A0A1V9YER9</accession>
<protein>
    <submittedName>
        <fullName evidence="1">Uncharacterized protein</fullName>
    </submittedName>
</protein>
<evidence type="ECO:0000313" key="2">
    <source>
        <dbReference type="Proteomes" id="UP000243579"/>
    </source>
</evidence>
<dbReference type="AlphaFoldDB" id="A0A1V9YER9"/>
<dbReference type="PANTHER" id="PTHR14819:SF25">
    <property type="entry name" value="CHROMOSOME UNDETERMINED SCAFFOLD_52, WHOLE GENOME SHOTGUN SEQUENCE"/>
    <property type="match status" value="1"/>
</dbReference>
<organism evidence="1 2">
    <name type="scientific">Achlya hypogyna</name>
    <name type="common">Oomycete</name>
    <name type="synonym">Protoachlya hypogyna</name>
    <dbReference type="NCBI Taxonomy" id="1202772"/>
    <lineage>
        <taxon>Eukaryota</taxon>
        <taxon>Sar</taxon>
        <taxon>Stramenopiles</taxon>
        <taxon>Oomycota</taxon>
        <taxon>Saprolegniomycetes</taxon>
        <taxon>Saprolegniales</taxon>
        <taxon>Achlyaceae</taxon>
        <taxon>Achlya</taxon>
    </lineage>
</organism>
<reference evidence="1 2" key="1">
    <citation type="journal article" date="2014" name="Genome Biol. Evol.">
        <title>The secreted proteins of Achlya hypogyna and Thraustotheca clavata identify the ancestral oomycete secretome and reveal gene acquisitions by horizontal gene transfer.</title>
        <authorList>
            <person name="Misner I."/>
            <person name="Blouin N."/>
            <person name="Leonard G."/>
            <person name="Richards T.A."/>
            <person name="Lane C.E."/>
        </authorList>
    </citation>
    <scope>NUCLEOTIDE SEQUENCE [LARGE SCALE GENOMIC DNA]</scope>
    <source>
        <strain evidence="1 2">ATCC 48635</strain>
    </source>
</reference>
<dbReference type="OrthoDB" id="167077at2759"/>
<keyword evidence="2" id="KW-1185">Reference proteome</keyword>
<dbReference type="PANTHER" id="PTHR14819">
    <property type="entry name" value="GTP-BINDING"/>
    <property type="match status" value="1"/>
</dbReference>
<proteinExistence type="predicted"/>